<feature type="region of interest" description="Disordered" evidence="1">
    <location>
        <begin position="67"/>
        <end position="137"/>
    </location>
</feature>
<sequence length="174" mass="20141">MTRIVSHFSSQRRQKSLPIGNGKFANIKPTSNVSDNIEQEELNEYGNTINQDNLVLLLTKELRQRNLQQEAEEQSSFTDTDFEDEDNDQPLYDNTSSPIDMTRNTSRIGQERHDDEQDQPVYDNTPTLQFNNNTSANLDADEEISEDVDIPSYKNIEDSIRIFKRPLPDIPKKY</sequence>
<reference evidence="2" key="1">
    <citation type="journal article" date="2023" name="Insect Mol. Biol.">
        <title>Genome sequencing provides insights into the evolution of gene families encoding plant cell wall-degrading enzymes in longhorned beetles.</title>
        <authorList>
            <person name="Shin N.R."/>
            <person name="Okamura Y."/>
            <person name="Kirsch R."/>
            <person name="Pauchet Y."/>
        </authorList>
    </citation>
    <scope>NUCLEOTIDE SEQUENCE</scope>
    <source>
        <strain evidence="2">RBIC_L_NR</strain>
    </source>
</reference>
<feature type="compositionally biased region" description="Polar residues" evidence="1">
    <location>
        <begin position="122"/>
        <end position="137"/>
    </location>
</feature>
<dbReference type="EMBL" id="JANEYF010001769">
    <property type="protein sequence ID" value="KAJ8957593.1"/>
    <property type="molecule type" value="Genomic_DNA"/>
</dbReference>
<gene>
    <name evidence="2" type="ORF">NQ314_006519</name>
</gene>
<feature type="compositionally biased region" description="Polar residues" evidence="1">
    <location>
        <begin position="92"/>
        <end position="108"/>
    </location>
</feature>
<dbReference type="AlphaFoldDB" id="A0AAV8Z1V3"/>
<evidence type="ECO:0000256" key="1">
    <source>
        <dbReference type="SAM" id="MobiDB-lite"/>
    </source>
</evidence>
<protein>
    <submittedName>
        <fullName evidence="2">Uncharacterized protein</fullName>
    </submittedName>
</protein>
<proteinExistence type="predicted"/>
<evidence type="ECO:0000313" key="2">
    <source>
        <dbReference type="EMBL" id="KAJ8957593.1"/>
    </source>
</evidence>
<feature type="region of interest" description="Disordered" evidence="1">
    <location>
        <begin position="1"/>
        <end position="23"/>
    </location>
</feature>
<accession>A0AAV8Z1V3</accession>
<name>A0AAV8Z1V3_9CUCU</name>
<keyword evidence="3" id="KW-1185">Reference proteome</keyword>
<organism evidence="2 3">
    <name type="scientific">Rhamnusium bicolor</name>
    <dbReference type="NCBI Taxonomy" id="1586634"/>
    <lineage>
        <taxon>Eukaryota</taxon>
        <taxon>Metazoa</taxon>
        <taxon>Ecdysozoa</taxon>
        <taxon>Arthropoda</taxon>
        <taxon>Hexapoda</taxon>
        <taxon>Insecta</taxon>
        <taxon>Pterygota</taxon>
        <taxon>Neoptera</taxon>
        <taxon>Endopterygota</taxon>
        <taxon>Coleoptera</taxon>
        <taxon>Polyphaga</taxon>
        <taxon>Cucujiformia</taxon>
        <taxon>Chrysomeloidea</taxon>
        <taxon>Cerambycidae</taxon>
        <taxon>Lepturinae</taxon>
        <taxon>Rhagiini</taxon>
        <taxon>Rhamnusium</taxon>
    </lineage>
</organism>
<evidence type="ECO:0000313" key="3">
    <source>
        <dbReference type="Proteomes" id="UP001162156"/>
    </source>
</evidence>
<comment type="caution">
    <text evidence="2">The sequence shown here is derived from an EMBL/GenBank/DDBJ whole genome shotgun (WGS) entry which is preliminary data.</text>
</comment>
<dbReference type="Proteomes" id="UP001162156">
    <property type="component" value="Unassembled WGS sequence"/>
</dbReference>